<dbReference type="GO" id="GO:0017111">
    <property type="term" value="F:ribonucleoside triphosphate phosphatase activity"/>
    <property type="evidence" value="ECO:0007669"/>
    <property type="project" value="InterPro"/>
</dbReference>
<evidence type="ECO:0000256" key="8">
    <source>
        <dbReference type="ARBA" id="ARBA00051875"/>
    </source>
</evidence>
<dbReference type="GO" id="GO:0009146">
    <property type="term" value="P:purine nucleoside triphosphate catabolic process"/>
    <property type="evidence" value="ECO:0007669"/>
    <property type="project" value="UniProtKB-UniRule"/>
</dbReference>
<dbReference type="EMBL" id="DVNC01000021">
    <property type="protein sequence ID" value="HIU52946.1"/>
    <property type="molecule type" value="Genomic_DNA"/>
</dbReference>
<dbReference type="PANTHER" id="PTHR11067">
    <property type="entry name" value="INOSINE TRIPHOSPHATE PYROPHOSPHATASE/HAM1 PROTEIN"/>
    <property type="match status" value="1"/>
</dbReference>
<proteinExistence type="inferred from homology"/>
<reference evidence="12" key="1">
    <citation type="submission" date="2020-10" db="EMBL/GenBank/DDBJ databases">
        <authorList>
            <person name="Gilroy R."/>
        </authorList>
    </citation>
    <scope>NUCLEOTIDE SEQUENCE</scope>
    <source>
        <strain evidence="12">ChiW3-316</strain>
    </source>
</reference>
<dbReference type="Pfam" id="PF01725">
    <property type="entry name" value="Ham1p_like"/>
    <property type="match status" value="1"/>
</dbReference>
<evidence type="ECO:0000256" key="2">
    <source>
        <dbReference type="ARBA" id="ARBA00011738"/>
    </source>
</evidence>
<dbReference type="GO" id="GO:0005829">
    <property type="term" value="C:cytosol"/>
    <property type="evidence" value="ECO:0007669"/>
    <property type="project" value="TreeGrafter"/>
</dbReference>
<evidence type="ECO:0000256" key="11">
    <source>
        <dbReference type="RuleBase" id="RU003781"/>
    </source>
</evidence>
<comment type="catalytic activity">
    <reaction evidence="9 10">
        <text>XTP + H2O = XMP + diphosphate + H(+)</text>
        <dbReference type="Rhea" id="RHEA:28610"/>
        <dbReference type="ChEBI" id="CHEBI:15377"/>
        <dbReference type="ChEBI" id="CHEBI:15378"/>
        <dbReference type="ChEBI" id="CHEBI:33019"/>
        <dbReference type="ChEBI" id="CHEBI:57464"/>
        <dbReference type="ChEBI" id="CHEBI:61314"/>
        <dbReference type="EC" id="3.6.1.66"/>
    </reaction>
</comment>
<dbReference type="GO" id="GO:0046872">
    <property type="term" value="F:metal ion binding"/>
    <property type="evidence" value="ECO:0007669"/>
    <property type="project" value="UniProtKB-KW"/>
</dbReference>
<dbReference type="CDD" id="cd00515">
    <property type="entry name" value="HAM1"/>
    <property type="match status" value="1"/>
</dbReference>
<evidence type="ECO:0000256" key="6">
    <source>
        <dbReference type="ARBA" id="ARBA00022842"/>
    </source>
</evidence>
<organism evidence="12 13">
    <name type="scientific">Candidatus Scatocola faecipullorum</name>
    <dbReference type="NCBI Taxonomy" id="2840917"/>
    <lineage>
        <taxon>Bacteria</taxon>
        <taxon>Pseudomonadati</taxon>
        <taxon>Pseudomonadota</taxon>
        <taxon>Alphaproteobacteria</taxon>
        <taxon>Rhodospirillales</taxon>
        <taxon>Rhodospirillaceae</taxon>
        <taxon>Rhodospirillaceae incertae sedis</taxon>
        <taxon>Candidatus Scatocola</taxon>
    </lineage>
</organism>
<dbReference type="GO" id="GO:0000166">
    <property type="term" value="F:nucleotide binding"/>
    <property type="evidence" value="ECO:0007669"/>
    <property type="project" value="UniProtKB-KW"/>
</dbReference>
<feature type="binding site" evidence="10">
    <location>
        <begin position="159"/>
        <end position="162"/>
    </location>
    <ligand>
        <name>substrate</name>
    </ligand>
</feature>
<dbReference type="GO" id="GO:0036220">
    <property type="term" value="F:ITP diphosphatase activity"/>
    <property type="evidence" value="ECO:0007669"/>
    <property type="project" value="UniProtKB-UniRule"/>
</dbReference>
<feature type="binding site" evidence="10">
    <location>
        <begin position="188"/>
        <end position="189"/>
    </location>
    <ligand>
        <name>substrate</name>
    </ligand>
</feature>
<reference evidence="12" key="2">
    <citation type="journal article" date="2021" name="PeerJ">
        <title>Extensive microbial diversity within the chicken gut microbiome revealed by metagenomics and culture.</title>
        <authorList>
            <person name="Gilroy R."/>
            <person name="Ravi A."/>
            <person name="Getino M."/>
            <person name="Pursley I."/>
            <person name="Horton D.L."/>
            <person name="Alikhan N.F."/>
            <person name="Baker D."/>
            <person name="Gharbi K."/>
            <person name="Hall N."/>
            <person name="Watson M."/>
            <person name="Adriaenssens E.M."/>
            <person name="Foster-Nyarko E."/>
            <person name="Jarju S."/>
            <person name="Secka A."/>
            <person name="Antonio M."/>
            <person name="Oren A."/>
            <person name="Chaudhuri R.R."/>
            <person name="La Ragione R."/>
            <person name="Hildebrand F."/>
            <person name="Pallen M.J."/>
        </authorList>
    </citation>
    <scope>NUCLEOTIDE SEQUENCE</scope>
    <source>
        <strain evidence="12">ChiW3-316</strain>
    </source>
</reference>
<comment type="catalytic activity">
    <reaction evidence="8 10">
        <text>dITP + H2O = dIMP + diphosphate + H(+)</text>
        <dbReference type="Rhea" id="RHEA:28342"/>
        <dbReference type="ChEBI" id="CHEBI:15377"/>
        <dbReference type="ChEBI" id="CHEBI:15378"/>
        <dbReference type="ChEBI" id="CHEBI:33019"/>
        <dbReference type="ChEBI" id="CHEBI:61194"/>
        <dbReference type="ChEBI" id="CHEBI:61382"/>
        <dbReference type="EC" id="3.6.1.66"/>
    </reaction>
</comment>
<dbReference type="SUPFAM" id="SSF52972">
    <property type="entry name" value="ITPase-like"/>
    <property type="match status" value="1"/>
</dbReference>
<evidence type="ECO:0000256" key="5">
    <source>
        <dbReference type="ARBA" id="ARBA00022801"/>
    </source>
</evidence>
<dbReference type="Proteomes" id="UP000824107">
    <property type="component" value="Unassembled WGS sequence"/>
</dbReference>
<dbReference type="GO" id="GO:0009117">
    <property type="term" value="P:nucleotide metabolic process"/>
    <property type="evidence" value="ECO:0007669"/>
    <property type="project" value="UniProtKB-KW"/>
</dbReference>
<dbReference type="NCBIfam" id="TIGR00042">
    <property type="entry name" value="RdgB/HAM1 family non-canonical purine NTP pyrophosphatase"/>
    <property type="match status" value="1"/>
</dbReference>
<dbReference type="HAMAP" id="MF_01405">
    <property type="entry name" value="Non_canon_purine_NTPase"/>
    <property type="match status" value="1"/>
</dbReference>
<accession>A0A9D1M3M5</accession>
<keyword evidence="5 10" id="KW-0378">Hydrolase</keyword>
<evidence type="ECO:0000313" key="13">
    <source>
        <dbReference type="Proteomes" id="UP000824107"/>
    </source>
</evidence>
<dbReference type="FunFam" id="3.90.950.10:FF:000001">
    <property type="entry name" value="dITP/XTP pyrophosphatase"/>
    <property type="match status" value="1"/>
</dbReference>
<dbReference type="InterPro" id="IPR020922">
    <property type="entry name" value="dITP/XTP_pyrophosphatase"/>
</dbReference>
<comment type="catalytic activity">
    <reaction evidence="10">
        <text>ITP + H2O = IMP + diphosphate + H(+)</text>
        <dbReference type="Rhea" id="RHEA:29399"/>
        <dbReference type="ChEBI" id="CHEBI:15377"/>
        <dbReference type="ChEBI" id="CHEBI:15378"/>
        <dbReference type="ChEBI" id="CHEBI:33019"/>
        <dbReference type="ChEBI" id="CHEBI:58053"/>
        <dbReference type="ChEBI" id="CHEBI:61402"/>
        <dbReference type="EC" id="3.6.1.66"/>
    </reaction>
</comment>
<feature type="binding site" evidence="10">
    <location>
        <position position="183"/>
    </location>
    <ligand>
        <name>substrate</name>
    </ligand>
</feature>
<dbReference type="EC" id="3.6.1.66" evidence="10"/>
<dbReference type="InterPro" id="IPR029001">
    <property type="entry name" value="ITPase-like_fam"/>
</dbReference>
<comment type="cofactor">
    <cofactor evidence="10">
        <name>Mg(2+)</name>
        <dbReference type="ChEBI" id="CHEBI:18420"/>
    </cofactor>
    <text evidence="10">Binds 1 Mg(2+) ion per subunit.</text>
</comment>
<feature type="active site" description="Proton acceptor" evidence="10">
    <location>
        <position position="71"/>
    </location>
</feature>
<evidence type="ECO:0000256" key="3">
    <source>
        <dbReference type="ARBA" id="ARBA00022723"/>
    </source>
</evidence>
<comment type="subunit">
    <text evidence="2 10">Homodimer.</text>
</comment>
<feature type="binding site" evidence="10">
    <location>
        <position position="71"/>
    </location>
    <ligand>
        <name>Mg(2+)</name>
        <dbReference type="ChEBI" id="CHEBI:18420"/>
    </ligand>
</feature>
<keyword evidence="7 10" id="KW-0546">Nucleotide metabolism</keyword>
<comment type="similarity">
    <text evidence="1 10 11">Belongs to the HAM1 NTPase family.</text>
</comment>
<dbReference type="PANTHER" id="PTHR11067:SF9">
    <property type="entry name" value="INOSINE TRIPHOSPHATE PYROPHOSPHATASE"/>
    <property type="match status" value="1"/>
</dbReference>
<evidence type="ECO:0000256" key="10">
    <source>
        <dbReference type="HAMAP-Rule" id="MF_01405"/>
    </source>
</evidence>
<name>A0A9D1M3M5_9PROT</name>
<dbReference type="GO" id="GO:0035870">
    <property type="term" value="F:dITP diphosphatase activity"/>
    <property type="evidence" value="ECO:0007669"/>
    <property type="project" value="UniProtKB-UniRule"/>
</dbReference>
<feature type="binding site" evidence="10">
    <location>
        <begin position="10"/>
        <end position="15"/>
    </location>
    <ligand>
        <name>substrate</name>
    </ligand>
</feature>
<dbReference type="AlphaFoldDB" id="A0A9D1M3M5"/>
<gene>
    <name evidence="12" type="primary">rdgB</name>
    <name evidence="12" type="ORF">IAD20_02575</name>
</gene>
<protein>
    <recommendedName>
        <fullName evidence="10">dITP/XTP pyrophosphatase</fullName>
        <ecNumber evidence="10">3.6.1.66</ecNumber>
    </recommendedName>
    <alternativeName>
        <fullName evidence="10">Non-canonical purine NTP pyrophosphatase</fullName>
    </alternativeName>
    <alternativeName>
        <fullName evidence="10">Non-standard purine NTP pyrophosphatase</fullName>
    </alternativeName>
    <alternativeName>
        <fullName evidence="10">Nucleoside-triphosphate diphosphatase</fullName>
    </alternativeName>
    <alternativeName>
        <fullName evidence="10">Nucleoside-triphosphate pyrophosphatase</fullName>
        <shortName evidence="10">NTPase</shortName>
    </alternativeName>
</protein>
<dbReference type="Gene3D" id="3.90.950.10">
    <property type="match status" value="1"/>
</dbReference>
<evidence type="ECO:0000256" key="7">
    <source>
        <dbReference type="ARBA" id="ARBA00023080"/>
    </source>
</evidence>
<sequence length="203" mass="21696">MEIKKLVIASHNQGKVGEIREMLMPYGVEVVSAGELGLPDVEETATTFEGNARLKACALAKLSGLPCLADDSGLCVDALDGRPGVFTARYAPNRDFDKGMDKLLAELKDVLAKNSSRGRKAHFSCCLALALPENPEGAAVFKGFVDGKIAEAKAGSNGFGFDAVFVPDEGDGRTFAQMEAAEKDKISHRGRALEKFVKEIFAN</sequence>
<comment type="function">
    <text evidence="10">Pyrophosphatase that catalyzes the hydrolysis of nucleoside triphosphates to their monophosphate derivatives, with a high preference for the non-canonical purine nucleotides XTP (xanthosine triphosphate), dITP (deoxyinosine triphosphate) and ITP. Seems to function as a house-cleaning enzyme that removes non-canonical purine nucleotides from the nucleotide pool, thus preventing their incorporation into DNA/RNA and avoiding chromosomal lesions.</text>
</comment>
<keyword evidence="4 10" id="KW-0547">Nucleotide-binding</keyword>
<dbReference type="InterPro" id="IPR002637">
    <property type="entry name" value="RdgB/HAM1"/>
</dbReference>
<feature type="binding site" evidence="10">
    <location>
        <position position="42"/>
    </location>
    <ligand>
        <name>Mg(2+)</name>
        <dbReference type="ChEBI" id="CHEBI:18420"/>
    </ligand>
</feature>
<feature type="binding site" evidence="10">
    <location>
        <position position="72"/>
    </location>
    <ligand>
        <name>substrate</name>
    </ligand>
</feature>
<comment type="caution">
    <text evidence="12">The sequence shown here is derived from an EMBL/GenBank/DDBJ whole genome shotgun (WGS) entry which is preliminary data.</text>
</comment>
<dbReference type="GO" id="GO:0036222">
    <property type="term" value="F:XTP diphosphatase activity"/>
    <property type="evidence" value="ECO:0007669"/>
    <property type="project" value="UniProtKB-UniRule"/>
</dbReference>
<keyword evidence="3 10" id="KW-0479">Metal-binding</keyword>
<evidence type="ECO:0000256" key="9">
    <source>
        <dbReference type="ARBA" id="ARBA00052017"/>
    </source>
</evidence>
<evidence type="ECO:0000256" key="1">
    <source>
        <dbReference type="ARBA" id="ARBA00008023"/>
    </source>
</evidence>
<evidence type="ECO:0000256" key="4">
    <source>
        <dbReference type="ARBA" id="ARBA00022741"/>
    </source>
</evidence>
<keyword evidence="6 10" id="KW-0460">Magnesium</keyword>
<evidence type="ECO:0000313" key="12">
    <source>
        <dbReference type="EMBL" id="HIU52946.1"/>
    </source>
</evidence>